<reference evidence="2 3" key="1">
    <citation type="submission" date="2019-07" db="EMBL/GenBank/DDBJ databases">
        <title>Whole genome shotgun sequence of Cyclobacterium qasimii NBRC 106168.</title>
        <authorList>
            <person name="Hosoyama A."/>
            <person name="Uohara A."/>
            <person name="Ohji S."/>
            <person name="Ichikawa N."/>
        </authorList>
    </citation>
    <scope>NUCLEOTIDE SEQUENCE [LARGE SCALE GENOMIC DNA]</scope>
    <source>
        <strain evidence="2 3">NBRC 106168</strain>
    </source>
</reference>
<dbReference type="InterPro" id="IPR011250">
    <property type="entry name" value="OMP/PagP_B-barrel"/>
</dbReference>
<dbReference type="AlphaFoldDB" id="A0A512C846"/>
<keyword evidence="1" id="KW-0732">Signal</keyword>
<gene>
    <name evidence="2" type="ORF">CQA01_08990</name>
</gene>
<name>A0A512C846_9BACT</name>
<organism evidence="2 3">
    <name type="scientific">Cyclobacterium qasimii</name>
    <dbReference type="NCBI Taxonomy" id="1350429"/>
    <lineage>
        <taxon>Bacteria</taxon>
        <taxon>Pseudomonadati</taxon>
        <taxon>Bacteroidota</taxon>
        <taxon>Cytophagia</taxon>
        <taxon>Cytophagales</taxon>
        <taxon>Cyclobacteriaceae</taxon>
        <taxon>Cyclobacterium</taxon>
    </lineage>
</organism>
<proteinExistence type="predicted"/>
<evidence type="ECO:0008006" key="4">
    <source>
        <dbReference type="Google" id="ProtNLM"/>
    </source>
</evidence>
<dbReference type="SUPFAM" id="SSF56925">
    <property type="entry name" value="OMPA-like"/>
    <property type="match status" value="1"/>
</dbReference>
<comment type="caution">
    <text evidence="2">The sequence shown here is derived from an EMBL/GenBank/DDBJ whole genome shotgun (WGS) entry which is preliminary data.</text>
</comment>
<dbReference type="RefSeq" id="WP_020890356.1">
    <property type="nucleotide sequence ID" value="NZ_BJYV01000002.1"/>
</dbReference>
<accession>A0A512C846</accession>
<keyword evidence="3" id="KW-1185">Reference proteome</keyword>
<feature type="signal peptide" evidence="1">
    <location>
        <begin position="1"/>
        <end position="23"/>
    </location>
</feature>
<evidence type="ECO:0000313" key="3">
    <source>
        <dbReference type="Proteomes" id="UP000321301"/>
    </source>
</evidence>
<evidence type="ECO:0000256" key="1">
    <source>
        <dbReference type="SAM" id="SignalP"/>
    </source>
</evidence>
<sequence>MKKISITVLLSCLLILSVKNVFAQQIEISGGLTQKVLLGQQKDVFNPAIGYELGLNHHVNDYRMAHSLNYGLNFGLFNLNRVINDEGYSSQYQQLFETKALFRYDYFINDHISLFSGGEAGFQFINLKSDQKVVISSQRATKVFTKAILAPQIGVNFELNPNLAIYYKLTYDLGYYIGDQPDWGGLTSKWNHLLTNSAGIRVKIRTGFY</sequence>
<protein>
    <recommendedName>
        <fullName evidence="4">Outer membrane protein beta-barrel domain-containing protein</fullName>
    </recommendedName>
</protein>
<feature type="chain" id="PRO_5022101913" description="Outer membrane protein beta-barrel domain-containing protein" evidence="1">
    <location>
        <begin position="24"/>
        <end position="209"/>
    </location>
</feature>
<dbReference type="EMBL" id="BJYV01000002">
    <property type="protein sequence ID" value="GEO20365.1"/>
    <property type="molecule type" value="Genomic_DNA"/>
</dbReference>
<dbReference type="Proteomes" id="UP000321301">
    <property type="component" value="Unassembled WGS sequence"/>
</dbReference>
<evidence type="ECO:0000313" key="2">
    <source>
        <dbReference type="EMBL" id="GEO20365.1"/>
    </source>
</evidence>